<feature type="domain" description="Transposase IS4-like" evidence="2">
    <location>
        <begin position="130"/>
        <end position="288"/>
    </location>
</feature>
<gene>
    <name evidence="3" type="ORF">FC774_17700</name>
    <name evidence="4" type="ORF">FDB51_17865</name>
</gene>
<keyword evidence="1" id="KW-0472">Membrane</keyword>
<dbReference type="GO" id="GO:0003677">
    <property type="term" value="F:DNA binding"/>
    <property type="evidence" value="ECO:0007669"/>
    <property type="project" value="InterPro"/>
</dbReference>
<dbReference type="InterPro" id="IPR002559">
    <property type="entry name" value="Transposase_11"/>
</dbReference>
<dbReference type="InterPro" id="IPR047658">
    <property type="entry name" value="IS4-like_transpos"/>
</dbReference>
<dbReference type="Pfam" id="PF01609">
    <property type="entry name" value="DDE_Tnp_1"/>
    <property type="match status" value="1"/>
</dbReference>
<dbReference type="EMBL" id="SWOV01000109">
    <property type="protein sequence ID" value="NFF89646.1"/>
    <property type="molecule type" value="Genomic_DNA"/>
</dbReference>
<evidence type="ECO:0000259" key="2">
    <source>
        <dbReference type="Pfam" id="PF01609"/>
    </source>
</evidence>
<dbReference type="NCBIfam" id="NF033591">
    <property type="entry name" value="transpos_IS4_2"/>
    <property type="match status" value="1"/>
</dbReference>
<keyword evidence="1" id="KW-1133">Transmembrane helix</keyword>
<reference evidence="5 6" key="1">
    <citation type="submission" date="2019-04" db="EMBL/GenBank/DDBJ databases">
        <title>Genome sequencing of Clostridium botulinum Groups I-IV and Clostridium butyricum.</title>
        <authorList>
            <person name="Brunt J."/>
            <person name="Van Vliet A.H.M."/>
            <person name="Stringer S.C."/>
            <person name="Carter A.T."/>
            <person name="Peck M.W."/>
        </authorList>
    </citation>
    <scope>NUCLEOTIDE SEQUENCE [LARGE SCALE GENOMIC DNA]</scope>
    <source>
        <strain evidence="3 6">1605</strain>
        <strain evidence="4 5">CB-K-33E</strain>
    </source>
</reference>
<dbReference type="Proteomes" id="UP000476820">
    <property type="component" value="Unassembled WGS sequence"/>
</dbReference>
<dbReference type="OrthoDB" id="468082at2"/>
<comment type="caution">
    <text evidence="3">The sequence shown here is derived from an EMBL/GenBank/DDBJ whole genome shotgun (WGS) entry which is preliminary data.</text>
</comment>
<dbReference type="PANTHER" id="PTHR35404:SF8">
    <property type="entry name" value="TRANSPOSASE OF TN10"/>
    <property type="match status" value="1"/>
</dbReference>
<dbReference type="GO" id="GO:0004803">
    <property type="term" value="F:transposase activity"/>
    <property type="evidence" value="ECO:0007669"/>
    <property type="project" value="InterPro"/>
</dbReference>
<accession>A0A6M0VA06</accession>
<name>A0A6M0VA06_CLOBO</name>
<evidence type="ECO:0000313" key="4">
    <source>
        <dbReference type="EMBL" id="NFN36920.1"/>
    </source>
</evidence>
<evidence type="ECO:0000313" key="5">
    <source>
        <dbReference type="Proteomes" id="UP000473681"/>
    </source>
</evidence>
<feature type="transmembrane region" description="Helical" evidence="1">
    <location>
        <begin position="299"/>
        <end position="317"/>
    </location>
</feature>
<dbReference type="InterPro" id="IPR012337">
    <property type="entry name" value="RNaseH-like_sf"/>
</dbReference>
<dbReference type="EMBL" id="SWVK01000052">
    <property type="protein sequence ID" value="NFN36920.1"/>
    <property type="molecule type" value="Genomic_DNA"/>
</dbReference>
<dbReference type="Proteomes" id="UP000473681">
    <property type="component" value="Unassembled WGS sequence"/>
</dbReference>
<dbReference type="SUPFAM" id="SSF53098">
    <property type="entry name" value="Ribonuclease H-like"/>
    <property type="match status" value="1"/>
</dbReference>
<dbReference type="AlphaFoldDB" id="A0A6M0VA06"/>
<feature type="transmembrane region" description="Helical" evidence="1">
    <location>
        <begin position="30"/>
        <end position="49"/>
    </location>
</feature>
<organism evidence="3 6">
    <name type="scientific">Clostridium botulinum</name>
    <dbReference type="NCBI Taxonomy" id="1491"/>
    <lineage>
        <taxon>Bacteria</taxon>
        <taxon>Bacillati</taxon>
        <taxon>Bacillota</taxon>
        <taxon>Clostridia</taxon>
        <taxon>Eubacteriales</taxon>
        <taxon>Clostridiaceae</taxon>
        <taxon>Clostridium</taxon>
    </lineage>
</organism>
<dbReference type="RefSeq" id="WP_154568058.1">
    <property type="nucleotide sequence ID" value="NZ_LFPA01000198.1"/>
</dbReference>
<evidence type="ECO:0000313" key="6">
    <source>
        <dbReference type="Proteomes" id="UP000476820"/>
    </source>
</evidence>
<evidence type="ECO:0000256" key="1">
    <source>
        <dbReference type="SAM" id="Phobius"/>
    </source>
</evidence>
<dbReference type="GO" id="GO:0006313">
    <property type="term" value="P:DNA transposition"/>
    <property type="evidence" value="ECO:0007669"/>
    <property type="project" value="InterPro"/>
</dbReference>
<evidence type="ECO:0000313" key="3">
    <source>
        <dbReference type="EMBL" id="NFF89646.1"/>
    </source>
</evidence>
<proteinExistence type="predicted"/>
<protein>
    <submittedName>
        <fullName evidence="3">IS4 family transposase</fullName>
    </submittedName>
</protein>
<sequence>MINDQEYITTKLKKTLEKMIPLSSKRLNNLVAMIIGIIISKTVVLSEIAQELKDSYSSGTEESKIKRLQRFLSNKSINPEKLYEFYIYKFLKKYKSTSNSIYIIFDHTTIEDKFVILQFSLKVGKRTIPLWYKVFRYKENGNKDFKHVKEGLNFLHKVLDPYGYNVTLLADRGFKSVDLFKFIDEKLKWKYCIRCTKDLCVTINGKLKIKKLEDIKTSNNKGKNFYNIKLTAQNYNCNLSICKAKDAEETWFIAHNLEKSFAIREYKKRFQIEEMFKDFKSGGFNLESTWSMNIQYIKMLYFCISIAYCFIITLGISCGKDKNNTIIGVVKNLNGKKIRIYSLFRAGLKWFKRCYYSKRNEYYLKFCFTLYEK</sequence>
<keyword evidence="1" id="KW-0812">Transmembrane</keyword>
<dbReference type="PANTHER" id="PTHR35404">
    <property type="entry name" value="TRANSPOSASE OF TN10"/>
    <property type="match status" value="1"/>
</dbReference>